<dbReference type="PANTHER" id="PTHR31118">
    <property type="entry name" value="CYCLASE-LIKE PROTEIN 2"/>
    <property type="match status" value="1"/>
</dbReference>
<dbReference type="InterPro" id="IPR007325">
    <property type="entry name" value="KFase/CYL"/>
</dbReference>
<proteinExistence type="predicted"/>
<dbReference type="Gene3D" id="3.50.30.50">
    <property type="entry name" value="Putative cyclase"/>
    <property type="match status" value="1"/>
</dbReference>
<keyword evidence="2" id="KW-1185">Reference proteome</keyword>
<dbReference type="Pfam" id="PF04199">
    <property type="entry name" value="Cyclase"/>
    <property type="match status" value="1"/>
</dbReference>
<accession>A0ABX9AL28</accession>
<evidence type="ECO:0000313" key="1">
    <source>
        <dbReference type="EMBL" id="QZN95783.1"/>
    </source>
</evidence>
<evidence type="ECO:0000313" key="2">
    <source>
        <dbReference type="Proteomes" id="UP000825886"/>
    </source>
</evidence>
<organism evidence="1 2">
    <name type="scientific">Symbiopectobacterium purcellii</name>
    <dbReference type="NCBI Taxonomy" id="2871826"/>
    <lineage>
        <taxon>Bacteria</taxon>
        <taxon>Pseudomonadati</taxon>
        <taxon>Pseudomonadota</taxon>
        <taxon>Gammaproteobacteria</taxon>
        <taxon>Enterobacterales</taxon>
        <taxon>Enterobacteriaceae</taxon>
    </lineage>
</organism>
<name>A0ABX9AL28_9ENTR</name>
<dbReference type="RefSeq" id="WP_222158859.1">
    <property type="nucleotide sequence ID" value="NZ_CP081864.1"/>
</dbReference>
<gene>
    <name evidence="1" type="ORF">K6K13_22065</name>
</gene>
<dbReference type="PANTHER" id="PTHR31118:SF12">
    <property type="entry name" value="CYCLASE-LIKE PROTEIN 2"/>
    <property type="match status" value="1"/>
</dbReference>
<sequence length="248" mass="27682">MTLDEIITALRGKKWVDLTHSVTESIPIFSAFPGVQRNTLYTVEQDGFFAQQLTFVTQTGTHIDAPAHFSLGKRCLEGLANKELLLPLRVIHKQEAVAQDADYRLGVQDIVDFEQQYGQIPSGCFVAFASGWSTRWPDAQAFANNDTQGNSHTPGWSIEALRFLFEQRQIAAVGHETLDTDAAVDFRRNNGLIGEFYVLDRDAWQVEVMNNLDQVPAVGAYLQVSFPNFAGTPGFPVRAIAYLLDDER</sequence>
<reference evidence="1 2" key="1">
    <citation type="submission" date="2021-08" db="EMBL/GenBank/DDBJ databases">
        <title>Culture and genomic analysis of Symbiopectobacterium purcellii sp. nov. gen. nov., isolated from the leafhopper Empoasca decipiens.</title>
        <authorList>
            <person name="Nadal-Jimenez P."/>
            <person name="Siozios S."/>
            <person name="Halliday N."/>
            <person name="Camara M."/>
            <person name="Hurst G.D.D."/>
        </authorList>
    </citation>
    <scope>NUCLEOTIDE SEQUENCE [LARGE SCALE GENOMIC DNA]</scope>
    <source>
        <strain evidence="1 2">SyEd1</strain>
    </source>
</reference>
<dbReference type="EMBL" id="CP081864">
    <property type="protein sequence ID" value="QZN95783.1"/>
    <property type="molecule type" value="Genomic_DNA"/>
</dbReference>
<dbReference type="InterPro" id="IPR037175">
    <property type="entry name" value="KFase_sf"/>
</dbReference>
<dbReference type="Proteomes" id="UP000825886">
    <property type="component" value="Chromosome"/>
</dbReference>
<protein>
    <submittedName>
        <fullName evidence="1">Cyclase family protein</fullName>
    </submittedName>
</protein>
<dbReference type="SUPFAM" id="SSF102198">
    <property type="entry name" value="Putative cyclase"/>
    <property type="match status" value="1"/>
</dbReference>